<comment type="similarity">
    <text evidence="2">Belongs to the GMC oxidoreductase family.</text>
</comment>
<dbReference type="Pfam" id="PF05199">
    <property type="entry name" value="GMC_oxred_C"/>
    <property type="match status" value="1"/>
</dbReference>
<dbReference type="PIRSF" id="PIRSF000137">
    <property type="entry name" value="Alcohol_oxidase"/>
    <property type="match status" value="1"/>
</dbReference>
<dbReference type="GO" id="GO:0050660">
    <property type="term" value="F:flavin adenine dinucleotide binding"/>
    <property type="evidence" value="ECO:0007669"/>
    <property type="project" value="InterPro"/>
</dbReference>
<dbReference type="OrthoDB" id="9785276at2"/>
<dbReference type="Gene3D" id="3.50.50.60">
    <property type="entry name" value="FAD/NAD(P)-binding domain"/>
    <property type="match status" value="1"/>
</dbReference>
<evidence type="ECO:0000256" key="2">
    <source>
        <dbReference type="ARBA" id="ARBA00010790"/>
    </source>
</evidence>
<keyword evidence="9" id="KW-1185">Reference proteome</keyword>
<feature type="domain" description="Glucose-methanol-choline oxidoreductase N-terminal" evidence="6">
    <location>
        <begin position="261"/>
        <end position="275"/>
    </location>
</feature>
<accession>A0A5C6QUF1</accession>
<dbReference type="Proteomes" id="UP000321917">
    <property type="component" value="Unassembled WGS sequence"/>
</dbReference>
<comment type="cofactor">
    <cofactor evidence="1 5">
        <name>FAD</name>
        <dbReference type="ChEBI" id="CHEBI:57692"/>
    </cofactor>
</comment>
<dbReference type="PROSITE" id="PS51257">
    <property type="entry name" value="PROKAR_LIPOPROTEIN"/>
    <property type="match status" value="1"/>
</dbReference>
<dbReference type="Gene3D" id="3.30.560.10">
    <property type="entry name" value="Glucose Oxidase, domain 3"/>
    <property type="match status" value="1"/>
</dbReference>
<dbReference type="InterPro" id="IPR000172">
    <property type="entry name" value="GMC_OxRdtase_N"/>
</dbReference>
<evidence type="ECO:0000256" key="1">
    <source>
        <dbReference type="ARBA" id="ARBA00001974"/>
    </source>
</evidence>
<gene>
    <name evidence="7" type="ORF">ESZ26_03300</name>
    <name evidence="8" type="ORF">ESZ27_00065</name>
</gene>
<dbReference type="SUPFAM" id="SSF51905">
    <property type="entry name" value="FAD/NAD(P)-binding domain"/>
    <property type="match status" value="1"/>
</dbReference>
<sequence length="541" mass="58996">MNIQKNIGNEFDYIIVGGGSAGCVLANRLTENGKFTVCLLEAGTDNNSMLVNTPGAFSAFMFLKKFNWSFNAKAKNDIRHGKPLFVPRGRGLGGSSATNAMLYIRGQKQDYDHWAALGNEGWAFSDILPYFKKSESNSLGESEFHGSKGPLHVTSRPVFYEISKRYITASQQAGFKVTDDFNGSDQEGVGYYQCTIKNGKRCSAAHAYLLPVMSRPNLTVFTGAQVSKVLLKGKAAYGVEVYIKGIKRVLTANKEVVLSGGSIASPQLLMLSGIGDKSELAQHGIACLHQLKGVGKNLREHVDACVLVKSKKTDGFTLSVTGLLKMLPDTLKYITSKKGKLANSILEAGGFIKSNNNEDRPDIQLHMLPLLFDDNGRDLRLLSQHGFSCHVCILRPESTGTVSLLSANYQDAPEIDFNFFSDVNGKDKAVLINGMRQLRKILTAPALAEHYDNEMHPGNAFESDEQIFAKTKERLGLVYHPVGTCKMGNDEMAVVNNELKVHGIANLRVIDASIMPTLISGNTNAPTMAIAEKAAEMMLIS</sequence>
<evidence type="ECO:0000313" key="7">
    <source>
        <dbReference type="EMBL" id="TWX62428.1"/>
    </source>
</evidence>
<evidence type="ECO:0000313" key="10">
    <source>
        <dbReference type="Proteomes" id="UP000321917"/>
    </source>
</evidence>
<dbReference type="Proteomes" id="UP000321525">
    <property type="component" value="Unassembled WGS sequence"/>
</dbReference>
<dbReference type="GO" id="GO:0016614">
    <property type="term" value="F:oxidoreductase activity, acting on CH-OH group of donors"/>
    <property type="evidence" value="ECO:0007669"/>
    <property type="project" value="InterPro"/>
</dbReference>
<dbReference type="PROSITE" id="PS00624">
    <property type="entry name" value="GMC_OXRED_2"/>
    <property type="match status" value="1"/>
</dbReference>
<evidence type="ECO:0000256" key="5">
    <source>
        <dbReference type="PIRSR" id="PIRSR000137-2"/>
    </source>
</evidence>
<dbReference type="RefSeq" id="WP_146797675.1">
    <property type="nucleotide sequence ID" value="NZ_VOLP01000004.1"/>
</dbReference>
<evidence type="ECO:0000259" key="6">
    <source>
        <dbReference type="PROSITE" id="PS00624"/>
    </source>
</evidence>
<evidence type="ECO:0000313" key="8">
    <source>
        <dbReference type="EMBL" id="TWX72240.1"/>
    </source>
</evidence>
<dbReference type="InterPro" id="IPR036188">
    <property type="entry name" value="FAD/NAD-bd_sf"/>
</dbReference>
<dbReference type="Pfam" id="PF00732">
    <property type="entry name" value="GMC_oxred_N"/>
    <property type="match status" value="1"/>
</dbReference>
<evidence type="ECO:0000256" key="4">
    <source>
        <dbReference type="ARBA" id="ARBA00022827"/>
    </source>
</evidence>
<comment type="caution">
    <text evidence="8">The sequence shown here is derived from an EMBL/GenBank/DDBJ whole genome shotgun (WGS) entry which is preliminary data.</text>
</comment>
<dbReference type="EMBL" id="VOLR01000003">
    <property type="protein sequence ID" value="TWX62428.1"/>
    <property type="molecule type" value="Genomic_DNA"/>
</dbReference>
<evidence type="ECO:0000256" key="3">
    <source>
        <dbReference type="ARBA" id="ARBA00022630"/>
    </source>
</evidence>
<dbReference type="PANTHER" id="PTHR11552:SF147">
    <property type="entry name" value="CHOLINE DEHYDROGENASE, MITOCHONDRIAL"/>
    <property type="match status" value="1"/>
</dbReference>
<keyword evidence="3" id="KW-0285">Flavoprotein</keyword>
<feature type="binding site" evidence="5">
    <location>
        <position position="226"/>
    </location>
    <ligand>
        <name>FAD</name>
        <dbReference type="ChEBI" id="CHEBI:57692"/>
    </ligand>
</feature>
<evidence type="ECO:0000313" key="9">
    <source>
        <dbReference type="Proteomes" id="UP000321525"/>
    </source>
</evidence>
<dbReference type="InterPro" id="IPR012132">
    <property type="entry name" value="GMC_OxRdtase"/>
</dbReference>
<dbReference type="PANTHER" id="PTHR11552">
    <property type="entry name" value="GLUCOSE-METHANOL-CHOLINE GMC OXIDOREDUCTASE"/>
    <property type="match status" value="1"/>
</dbReference>
<dbReference type="EMBL" id="VOLQ01000001">
    <property type="protein sequence ID" value="TWX72240.1"/>
    <property type="molecule type" value="Genomic_DNA"/>
</dbReference>
<organism evidence="8 10">
    <name type="scientific">Colwellia hornerae</name>
    <dbReference type="NCBI Taxonomy" id="89402"/>
    <lineage>
        <taxon>Bacteria</taxon>
        <taxon>Pseudomonadati</taxon>
        <taxon>Pseudomonadota</taxon>
        <taxon>Gammaproteobacteria</taxon>
        <taxon>Alteromonadales</taxon>
        <taxon>Colwelliaceae</taxon>
        <taxon>Colwellia</taxon>
    </lineage>
</organism>
<protein>
    <submittedName>
        <fullName evidence="8">GMC oxidoreductase</fullName>
    </submittedName>
</protein>
<reference evidence="8 10" key="1">
    <citation type="submission" date="2019-07" db="EMBL/GenBank/DDBJ databases">
        <title>Genomes of sea-ice associated Colwellia species.</title>
        <authorList>
            <person name="Bowman J.P."/>
        </authorList>
    </citation>
    <scope>NUCLEOTIDE SEQUENCE [LARGE SCALE GENOMIC DNA]</scope>
    <source>
        <strain evidence="7 9">ACAM 607</strain>
        <strain evidence="8 10">IC036</strain>
    </source>
</reference>
<dbReference type="AlphaFoldDB" id="A0A5C6QUF1"/>
<proteinExistence type="inferred from homology"/>
<dbReference type="SUPFAM" id="SSF54373">
    <property type="entry name" value="FAD-linked reductases, C-terminal domain"/>
    <property type="match status" value="1"/>
</dbReference>
<keyword evidence="4 5" id="KW-0274">FAD</keyword>
<dbReference type="InterPro" id="IPR007867">
    <property type="entry name" value="GMC_OxRtase_C"/>
</dbReference>
<name>A0A5C6QUF1_9GAMM</name>